<dbReference type="InterPro" id="IPR044941">
    <property type="entry name" value="EutB_N_sf"/>
</dbReference>
<proteinExistence type="inferred from homology"/>
<dbReference type="Gene3D" id="2.30.170.30">
    <property type="entry name" value="ethanolamine ammonia-lyase heavy chain domain like"/>
    <property type="match status" value="1"/>
</dbReference>
<keyword evidence="1" id="KW-0846">Cobalamin</keyword>
<dbReference type="InterPro" id="IPR044939">
    <property type="entry name" value="EutB_dom_2_sf"/>
</dbReference>
<feature type="binding site" evidence="1">
    <location>
        <position position="402"/>
    </location>
    <ligand>
        <name>adenosylcob(III)alamin</name>
        <dbReference type="ChEBI" id="CHEBI:18408"/>
    </ligand>
</feature>
<dbReference type="Pfam" id="PF06751">
    <property type="entry name" value="EutB"/>
    <property type="match status" value="1"/>
</dbReference>
<evidence type="ECO:0000256" key="1">
    <source>
        <dbReference type="HAMAP-Rule" id="MF_00861"/>
    </source>
</evidence>
<keyword evidence="3" id="KW-1185">Reference proteome</keyword>
<evidence type="ECO:0000313" key="2">
    <source>
        <dbReference type="EMBL" id="UWP61365.1"/>
    </source>
</evidence>
<organism evidence="2 3">
    <name type="scientific">Ruminococcus gauvreauii</name>
    <dbReference type="NCBI Taxonomy" id="438033"/>
    <lineage>
        <taxon>Bacteria</taxon>
        <taxon>Bacillati</taxon>
        <taxon>Bacillota</taxon>
        <taxon>Clostridia</taxon>
        <taxon>Eubacteriales</taxon>
        <taxon>Oscillospiraceae</taxon>
        <taxon>Ruminococcus</taxon>
    </lineage>
</organism>
<comment type="subunit">
    <text evidence="1">The basic unit is a heterodimer which dimerizes to form tetramers. The heterotetramers trimerize; 6 large subunits form a core ring with 6 small subunits projecting outwards.</text>
</comment>
<keyword evidence="1" id="KW-0170">Cobalt</keyword>
<dbReference type="RefSeq" id="WP_028529089.1">
    <property type="nucleotide sequence ID" value="NZ_CABLBR010000019.1"/>
</dbReference>
<gene>
    <name evidence="1" type="primary">eutB</name>
    <name evidence="2" type="ORF">NQ502_05410</name>
</gene>
<dbReference type="HAMAP" id="MF_00861">
    <property type="entry name" value="EutB"/>
    <property type="match status" value="1"/>
</dbReference>
<feature type="binding site" evidence="1">
    <location>
        <position position="288"/>
    </location>
    <ligand>
        <name>substrate</name>
    </ligand>
</feature>
<dbReference type="InterPro" id="IPR010628">
    <property type="entry name" value="EutB"/>
</dbReference>
<dbReference type="Gene3D" id="3.20.20.70">
    <property type="entry name" value="Aldolase class I"/>
    <property type="match status" value="1"/>
</dbReference>
<feature type="binding site" evidence="1">
    <location>
        <position position="247"/>
    </location>
    <ligand>
        <name>adenosylcob(III)alamin</name>
        <dbReference type="ChEBI" id="CHEBI:18408"/>
    </ligand>
</feature>
<sequence>MILKTSLFGHTYEFQSLREVMAKANEEKSGDRLAGVAAETAEERVAAKVVLSQITLKELRNHPAVPYEEDEVTRIIQDGVNESIYREFEHMTVAEFREWILDERTSGEMIKRASRGITSEIVAAVCKLMGNLDLIYAAKKIRITAHCNTTIGLPGTFSSRLQPNHTTDDPKGIMASVMEGFSLGCGDAVLGLNPVDDSAESVARILKGFDEFKHKWEIPTQICVLAHVTTQMEAIQKFHAPMDLMFQSIAGSQKGNEAFGISGTMLKEGYDMMMREGTSTGPNVMYFETGQGSELSSEAHHGWDQVTMEARCYGFAKKYHPFLVNTVVGFIGPEYLYNSKQVIRAGLEDHFMGKLSGISMGCDTCYTNHMKADQNDLENLAALLVAAGCNYIMGVPQGDDCMLMYQSSGYHEAAALREIFGLRPIPEFDAWLEKMGFSKDGRLTSLAGDASVFLTDKGGM</sequence>
<dbReference type="Proteomes" id="UP001060164">
    <property type="component" value="Chromosome"/>
</dbReference>
<name>A0ABY5VLB9_9FIRM</name>
<dbReference type="PANTHER" id="PTHR39329">
    <property type="entry name" value="ETHANOLAMINE AMMONIA-LYASE HEAVY CHAIN"/>
    <property type="match status" value="1"/>
</dbReference>
<protein>
    <recommendedName>
        <fullName evidence="1">Ethanolamine ammonia-lyase large subunit</fullName>
        <shortName evidence="1">EAL large subunit</shortName>
        <ecNumber evidence="1">4.3.1.7</ecNumber>
    </recommendedName>
</protein>
<comment type="cofactor">
    <cofactor evidence="1">
        <name>adenosylcob(III)alamin</name>
        <dbReference type="ChEBI" id="CHEBI:18408"/>
    </cofactor>
    <text evidence="1">Binds between the large and small subunits.</text>
</comment>
<dbReference type="Gene3D" id="1.10.220.70">
    <property type="entry name" value="lyase"/>
    <property type="match status" value="1"/>
</dbReference>
<dbReference type="EMBL" id="CP102290">
    <property type="protein sequence ID" value="UWP61365.1"/>
    <property type="molecule type" value="Genomic_DNA"/>
</dbReference>
<keyword evidence="1" id="KW-1283">Bacterial microcompartment</keyword>
<feature type="binding site" evidence="1">
    <location>
        <position position="194"/>
    </location>
    <ligand>
        <name>adenosylcob(III)alamin</name>
        <dbReference type="ChEBI" id="CHEBI:18408"/>
    </ligand>
</feature>
<feature type="binding site" evidence="1">
    <location>
        <position position="193"/>
    </location>
    <ligand>
        <name>substrate</name>
    </ligand>
</feature>
<dbReference type="PIRSF" id="PIRSF018788">
    <property type="entry name" value="EutB"/>
    <property type="match status" value="1"/>
</dbReference>
<comment type="pathway">
    <text evidence="1">Amine and polyamine degradation; ethanolamine degradation.</text>
</comment>
<comment type="subcellular location">
    <subcellularLocation>
        <location evidence="1">Bacterial microcompartment</location>
    </subcellularLocation>
</comment>
<dbReference type="PANTHER" id="PTHR39329:SF1">
    <property type="entry name" value="ETHANOLAMINE AMMONIA-LYASE LARGE SUBUNIT"/>
    <property type="match status" value="1"/>
</dbReference>
<evidence type="ECO:0000313" key="3">
    <source>
        <dbReference type="Proteomes" id="UP001060164"/>
    </source>
</evidence>
<reference evidence="2" key="1">
    <citation type="journal article" date="2022" name="Cell">
        <title>Design, construction, and in vivo augmentation of a complex gut microbiome.</title>
        <authorList>
            <person name="Cheng A.G."/>
            <person name="Ho P.Y."/>
            <person name="Aranda-Diaz A."/>
            <person name="Jain S."/>
            <person name="Yu F.B."/>
            <person name="Meng X."/>
            <person name="Wang M."/>
            <person name="Iakiviak M."/>
            <person name="Nagashima K."/>
            <person name="Zhao A."/>
            <person name="Murugkar P."/>
            <person name="Patil A."/>
            <person name="Atabakhsh K."/>
            <person name="Weakley A."/>
            <person name="Yan J."/>
            <person name="Brumbaugh A.R."/>
            <person name="Higginbottom S."/>
            <person name="Dimas A."/>
            <person name="Shiver A.L."/>
            <person name="Deutschbauer A."/>
            <person name="Neff N."/>
            <person name="Sonnenburg J.L."/>
            <person name="Huang K.C."/>
            <person name="Fischbach M.A."/>
        </authorList>
    </citation>
    <scope>NUCLEOTIDE SEQUENCE</scope>
    <source>
        <strain evidence="2">DSM 19829</strain>
    </source>
</reference>
<comment type="function">
    <text evidence="1">Catalyzes the deamination of various vicinal amino-alcohols to oxo compounds. Allows this organism to utilize ethanolamine as the sole source of nitrogen and carbon in the presence of vitamin B12.</text>
</comment>
<dbReference type="EC" id="4.3.1.7" evidence="1"/>
<dbReference type="InterPro" id="IPR013785">
    <property type="entry name" value="Aldolase_TIM"/>
</dbReference>
<feature type="binding site" evidence="1">
    <location>
        <position position="296"/>
    </location>
    <ligand>
        <name>adenosylcob(III)alamin</name>
        <dbReference type="ChEBI" id="CHEBI:18408"/>
    </ligand>
</feature>
<comment type="catalytic activity">
    <reaction evidence="1">
        <text>ethanolamine = acetaldehyde + NH4(+)</text>
        <dbReference type="Rhea" id="RHEA:15313"/>
        <dbReference type="ChEBI" id="CHEBI:15343"/>
        <dbReference type="ChEBI" id="CHEBI:28938"/>
        <dbReference type="ChEBI" id="CHEBI:57603"/>
        <dbReference type="EC" id="4.3.1.7"/>
    </reaction>
</comment>
<feature type="binding site" evidence="1">
    <location>
        <begin position="160"/>
        <end position="162"/>
    </location>
    <ligand>
        <name>substrate</name>
    </ligand>
</feature>
<feature type="binding site" evidence="1">
    <location>
        <position position="363"/>
    </location>
    <ligand>
        <name>substrate</name>
    </ligand>
</feature>
<keyword evidence="1" id="KW-0456">Lyase</keyword>
<comment type="similarity">
    <text evidence="1">Belongs to the EutB family.</text>
</comment>
<dbReference type="NCBIfam" id="NF011649">
    <property type="entry name" value="PRK15067.1"/>
    <property type="match status" value="1"/>
</dbReference>
<accession>A0ABY5VLB9</accession>